<sequence>MFYDRDAASQILAMTRVTTLARLHAATTYLIQMHGFRFYYFSLRGQHALTGRDPITLHNLPVNGRRPEMDREPDQDPLAHYAATRTLPMDWKQIMALPGYQHRGYLRVMAARAQHGLLSGCTVPLSQANGVLARLDLICDHDDEEADLCIRRYLPYASLLGQVLLDKTRGLTRQEGDDLMEPDGGTPLTQRERECLLWASEGKTNAEIGALLGISERTVVYHVHHACEKLHARNRQHAVTKAILSRKLFGHTSDSSRLVGNMV</sequence>
<dbReference type="CDD" id="cd06170">
    <property type="entry name" value="LuxR_C_like"/>
    <property type="match status" value="1"/>
</dbReference>
<reference evidence="5" key="1">
    <citation type="submission" date="2022-01" db="EMBL/GenBank/DDBJ databases">
        <authorList>
            <person name="Karlyshev A.V."/>
            <person name="Jaspars M."/>
        </authorList>
    </citation>
    <scope>NUCLEOTIDE SEQUENCE</scope>
    <source>
        <strain evidence="5">AGSA3-2</strain>
    </source>
</reference>
<feature type="domain" description="HTH luxR-type" evidence="4">
    <location>
        <begin position="181"/>
        <end position="246"/>
    </location>
</feature>
<evidence type="ECO:0000313" key="6">
    <source>
        <dbReference type="Proteomes" id="UP001107961"/>
    </source>
</evidence>
<dbReference type="InterPro" id="IPR016032">
    <property type="entry name" value="Sig_transdc_resp-reg_C-effctor"/>
</dbReference>
<dbReference type="GO" id="GO:0006355">
    <property type="term" value="P:regulation of DNA-templated transcription"/>
    <property type="evidence" value="ECO:0007669"/>
    <property type="project" value="InterPro"/>
</dbReference>
<dbReference type="PANTHER" id="PTHR44688">
    <property type="entry name" value="DNA-BINDING TRANSCRIPTIONAL ACTIVATOR DEVR_DOSR"/>
    <property type="match status" value="1"/>
</dbReference>
<dbReference type="PROSITE" id="PS00622">
    <property type="entry name" value="HTH_LUXR_1"/>
    <property type="match status" value="1"/>
</dbReference>
<dbReference type="GO" id="GO:0003677">
    <property type="term" value="F:DNA binding"/>
    <property type="evidence" value="ECO:0007669"/>
    <property type="project" value="UniProtKB-KW"/>
</dbReference>
<dbReference type="Pfam" id="PF03472">
    <property type="entry name" value="Autoind_bind"/>
    <property type="match status" value="1"/>
</dbReference>
<dbReference type="Pfam" id="PF00196">
    <property type="entry name" value="GerE"/>
    <property type="match status" value="1"/>
</dbReference>
<keyword evidence="3" id="KW-0804">Transcription</keyword>
<dbReference type="InterPro" id="IPR000792">
    <property type="entry name" value="Tscrpt_reg_LuxR_C"/>
</dbReference>
<keyword evidence="1" id="KW-0805">Transcription regulation</keyword>
<name>A0A9Q3W160_9GAMM</name>
<dbReference type="Proteomes" id="UP001107961">
    <property type="component" value="Unassembled WGS sequence"/>
</dbReference>
<dbReference type="InterPro" id="IPR036693">
    <property type="entry name" value="TF_LuxR_autoind-bd_dom_sf"/>
</dbReference>
<comment type="caution">
    <text evidence="5">The sequence shown here is derived from an EMBL/GenBank/DDBJ whole genome shotgun (WGS) entry which is preliminary data.</text>
</comment>
<dbReference type="PROSITE" id="PS50043">
    <property type="entry name" value="HTH_LUXR_2"/>
    <property type="match status" value="1"/>
</dbReference>
<organism evidence="5 6">
    <name type="scientific">Alloalcanivorax xenomutans</name>
    <dbReference type="NCBI Taxonomy" id="1094342"/>
    <lineage>
        <taxon>Bacteria</taxon>
        <taxon>Pseudomonadati</taxon>
        <taxon>Pseudomonadota</taxon>
        <taxon>Gammaproteobacteria</taxon>
        <taxon>Oceanospirillales</taxon>
        <taxon>Alcanivoracaceae</taxon>
        <taxon>Alloalcanivorax</taxon>
    </lineage>
</organism>
<dbReference type="InterPro" id="IPR036388">
    <property type="entry name" value="WH-like_DNA-bd_sf"/>
</dbReference>
<evidence type="ECO:0000256" key="3">
    <source>
        <dbReference type="ARBA" id="ARBA00023163"/>
    </source>
</evidence>
<keyword evidence="6" id="KW-1185">Reference proteome</keyword>
<evidence type="ECO:0000256" key="1">
    <source>
        <dbReference type="ARBA" id="ARBA00023015"/>
    </source>
</evidence>
<gene>
    <name evidence="5" type="ORF">LZG35_00665</name>
</gene>
<dbReference type="Gene3D" id="1.10.10.10">
    <property type="entry name" value="Winged helix-like DNA-binding domain superfamily/Winged helix DNA-binding domain"/>
    <property type="match status" value="1"/>
</dbReference>
<evidence type="ECO:0000313" key="5">
    <source>
        <dbReference type="EMBL" id="MCE7507129.1"/>
    </source>
</evidence>
<dbReference type="InterPro" id="IPR005143">
    <property type="entry name" value="TF_LuxR_autoind-bd_dom"/>
</dbReference>
<dbReference type="PRINTS" id="PR00038">
    <property type="entry name" value="HTHLUXR"/>
</dbReference>
<dbReference type="SMART" id="SM00421">
    <property type="entry name" value="HTH_LUXR"/>
    <property type="match status" value="1"/>
</dbReference>
<dbReference type="SUPFAM" id="SSF46894">
    <property type="entry name" value="C-terminal effector domain of the bipartite response regulators"/>
    <property type="match status" value="1"/>
</dbReference>
<dbReference type="EMBL" id="JAJVKT010000001">
    <property type="protein sequence ID" value="MCE7507129.1"/>
    <property type="molecule type" value="Genomic_DNA"/>
</dbReference>
<accession>A0A9Q3W160</accession>
<proteinExistence type="predicted"/>
<dbReference type="PANTHER" id="PTHR44688:SF16">
    <property type="entry name" value="DNA-BINDING TRANSCRIPTIONAL ACTIVATOR DEVR_DOSR"/>
    <property type="match status" value="1"/>
</dbReference>
<keyword evidence="2" id="KW-0238">DNA-binding</keyword>
<protein>
    <submittedName>
        <fullName evidence="5">LuxR C-terminal-related transcriptional regulator</fullName>
    </submittedName>
</protein>
<dbReference type="AlphaFoldDB" id="A0A9Q3W160"/>
<dbReference type="SUPFAM" id="SSF75516">
    <property type="entry name" value="Pheromone-binding domain of LuxR-like quorum-sensing transcription factors"/>
    <property type="match status" value="1"/>
</dbReference>
<dbReference type="RefSeq" id="WP_233924544.1">
    <property type="nucleotide sequence ID" value="NZ_CP169221.1"/>
</dbReference>
<dbReference type="Gene3D" id="3.30.450.80">
    <property type="entry name" value="Transcription factor LuxR-like, autoinducer-binding domain"/>
    <property type="match status" value="1"/>
</dbReference>
<evidence type="ECO:0000256" key="2">
    <source>
        <dbReference type="ARBA" id="ARBA00023125"/>
    </source>
</evidence>
<evidence type="ECO:0000259" key="4">
    <source>
        <dbReference type="PROSITE" id="PS50043"/>
    </source>
</evidence>